<feature type="region of interest" description="Disordered" evidence="1">
    <location>
        <begin position="1"/>
        <end position="23"/>
    </location>
</feature>
<gene>
    <name evidence="2" type="ORF">SPSYN_02892</name>
</gene>
<accession>A0A9D3AVE2</accession>
<comment type="caution">
    <text evidence="2">The sequence shown here is derived from an EMBL/GenBank/DDBJ whole genome shotgun (WGS) entry which is preliminary data.</text>
</comment>
<dbReference type="AlphaFoldDB" id="A0A9D3AVE2"/>
<dbReference type="Proteomes" id="UP000798488">
    <property type="component" value="Unassembled WGS sequence"/>
</dbReference>
<evidence type="ECO:0000313" key="3">
    <source>
        <dbReference type="Proteomes" id="UP000798488"/>
    </source>
</evidence>
<organism evidence="2 3">
    <name type="scientific">Sporotomaculum syntrophicum</name>
    <dbReference type="NCBI Taxonomy" id="182264"/>
    <lineage>
        <taxon>Bacteria</taxon>
        <taxon>Bacillati</taxon>
        <taxon>Bacillota</taxon>
        <taxon>Clostridia</taxon>
        <taxon>Eubacteriales</taxon>
        <taxon>Desulfallaceae</taxon>
        <taxon>Sporotomaculum</taxon>
    </lineage>
</organism>
<dbReference type="OrthoDB" id="9815278at2"/>
<evidence type="ECO:0000313" key="2">
    <source>
        <dbReference type="EMBL" id="KAF1083980.1"/>
    </source>
</evidence>
<proteinExistence type="predicted"/>
<reference evidence="2" key="1">
    <citation type="submission" date="2016-02" db="EMBL/GenBank/DDBJ databases">
        <title>Draft Genome Sequence of Sporotomaculum syntrophicum Strain FB, a Syntrophic Benzoate Degrader.</title>
        <authorList>
            <person name="Nobu M.K."/>
            <person name="Narihiro T."/>
            <person name="Qiu Y.-L."/>
            <person name="Ohashi A."/>
            <person name="Liu W.-T."/>
            <person name="Yuji S."/>
        </authorList>
    </citation>
    <scope>NUCLEOTIDE SEQUENCE</scope>
    <source>
        <strain evidence="2">FB</strain>
    </source>
</reference>
<dbReference type="InterPro" id="IPR035205">
    <property type="entry name" value="DUF5320"/>
</dbReference>
<keyword evidence="3" id="KW-1185">Reference proteome</keyword>
<dbReference type="RefSeq" id="WP_161823159.1">
    <property type="nucleotide sequence ID" value="NZ_LSRS01000008.1"/>
</dbReference>
<sequence>MPRGDGTGPMGQGPMSGRGAGPCSLANVAQSVVGLGLGLALRRRRGSGQWVGRYNKIDQAASTPKELLQEQKAALQRRLEVIDRQLENL</sequence>
<name>A0A9D3AVE2_9FIRM</name>
<protein>
    <recommendedName>
        <fullName evidence="4">DUF5320 domain-containing protein</fullName>
    </recommendedName>
</protein>
<evidence type="ECO:0000256" key="1">
    <source>
        <dbReference type="SAM" id="MobiDB-lite"/>
    </source>
</evidence>
<feature type="compositionally biased region" description="Gly residues" evidence="1">
    <location>
        <begin position="1"/>
        <end position="20"/>
    </location>
</feature>
<evidence type="ECO:0008006" key="4">
    <source>
        <dbReference type="Google" id="ProtNLM"/>
    </source>
</evidence>
<dbReference type="EMBL" id="LSRS01000008">
    <property type="protein sequence ID" value="KAF1083980.1"/>
    <property type="molecule type" value="Genomic_DNA"/>
</dbReference>
<dbReference type="Pfam" id="PF17253">
    <property type="entry name" value="DUF5320"/>
    <property type="match status" value="1"/>
</dbReference>